<feature type="compositionally biased region" description="Low complexity" evidence="1">
    <location>
        <begin position="179"/>
        <end position="196"/>
    </location>
</feature>
<dbReference type="PANTHER" id="PTHR28089:SF1">
    <property type="entry name" value="PROTEIN ZDS1-RELATED"/>
    <property type="match status" value="1"/>
</dbReference>
<evidence type="ECO:0000259" key="2">
    <source>
        <dbReference type="SMART" id="SM01327"/>
    </source>
</evidence>
<dbReference type="Pfam" id="PF08632">
    <property type="entry name" value="Zds_C"/>
    <property type="match status" value="1"/>
</dbReference>
<protein>
    <recommendedName>
        <fullName evidence="2">Protein Zds1 C-terminal domain-containing protein</fullName>
    </recommendedName>
</protein>
<dbReference type="Proteomes" id="UP000193685">
    <property type="component" value="Unassembled WGS sequence"/>
</dbReference>
<feature type="region of interest" description="Disordered" evidence="1">
    <location>
        <begin position="513"/>
        <end position="579"/>
    </location>
</feature>
<dbReference type="AlphaFoldDB" id="A0A1Y2FBV2"/>
<dbReference type="PANTHER" id="PTHR28089">
    <property type="entry name" value="PROTEIN ZDS1-RELATED"/>
    <property type="match status" value="1"/>
</dbReference>
<feature type="region of interest" description="Disordered" evidence="1">
    <location>
        <begin position="716"/>
        <end position="842"/>
    </location>
</feature>
<feature type="region of interest" description="Disordered" evidence="1">
    <location>
        <begin position="41"/>
        <end position="66"/>
    </location>
</feature>
<organism evidence="3 4">
    <name type="scientific">Protomyces lactucae-debilis</name>
    <dbReference type="NCBI Taxonomy" id="2754530"/>
    <lineage>
        <taxon>Eukaryota</taxon>
        <taxon>Fungi</taxon>
        <taxon>Dikarya</taxon>
        <taxon>Ascomycota</taxon>
        <taxon>Taphrinomycotina</taxon>
        <taxon>Taphrinomycetes</taxon>
        <taxon>Taphrinales</taxon>
        <taxon>Protomycetaceae</taxon>
        <taxon>Protomyces</taxon>
    </lineage>
</organism>
<evidence type="ECO:0000313" key="4">
    <source>
        <dbReference type="Proteomes" id="UP000193685"/>
    </source>
</evidence>
<feature type="compositionally biased region" description="Basic and acidic residues" evidence="1">
    <location>
        <begin position="380"/>
        <end position="412"/>
    </location>
</feature>
<feature type="compositionally biased region" description="Polar residues" evidence="1">
    <location>
        <begin position="761"/>
        <end position="770"/>
    </location>
</feature>
<feature type="region of interest" description="Disordered" evidence="1">
    <location>
        <begin position="112"/>
        <end position="138"/>
    </location>
</feature>
<reference evidence="3 4" key="1">
    <citation type="submission" date="2016-07" db="EMBL/GenBank/DDBJ databases">
        <title>Pervasive Adenine N6-methylation of Active Genes in Fungi.</title>
        <authorList>
            <consortium name="DOE Joint Genome Institute"/>
            <person name="Mondo S.J."/>
            <person name="Dannebaum R.O."/>
            <person name="Kuo R.C."/>
            <person name="Labutti K."/>
            <person name="Haridas S."/>
            <person name="Kuo A."/>
            <person name="Salamov A."/>
            <person name="Ahrendt S.R."/>
            <person name="Lipzen A."/>
            <person name="Sullivan W."/>
            <person name="Andreopoulos W.B."/>
            <person name="Clum A."/>
            <person name="Lindquist E."/>
            <person name="Daum C."/>
            <person name="Ramamoorthy G.K."/>
            <person name="Gryganskyi A."/>
            <person name="Culley D."/>
            <person name="Magnuson J.K."/>
            <person name="James T.Y."/>
            <person name="O'Malley M.A."/>
            <person name="Stajich J.E."/>
            <person name="Spatafora J.W."/>
            <person name="Visel A."/>
            <person name="Grigoriev I.V."/>
        </authorList>
    </citation>
    <scope>NUCLEOTIDE SEQUENCE [LARGE SCALE GENOMIC DNA]</scope>
    <source>
        <strain evidence="3 4">12-1054</strain>
    </source>
</reference>
<dbReference type="SMART" id="SM01327">
    <property type="entry name" value="Zds_C"/>
    <property type="match status" value="1"/>
</dbReference>
<dbReference type="GeneID" id="63788365"/>
<dbReference type="EMBL" id="MCFI01000011">
    <property type="protein sequence ID" value="ORY81400.1"/>
    <property type="molecule type" value="Genomic_DNA"/>
</dbReference>
<dbReference type="RefSeq" id="XP_040724776.1">
    <property type="nucleotide sequence ID" value="XM_040871766.1"/>
</dbReference>
<feature type="compositionally biased region" description="Polar residues" evidence="1">
    <location>
        <begin position="532"/>
        <end position="541"/>
    </location>
</feature>
<feature type="compositionally biased region" description="Polar residues" evidence="1">
    <location>
        <begin position="513"/>
        <end position="522"/>
    </location>
</feature>
<feature type="compositionally biased region" description="Low complexity" evidence="1">
    <location>
        <begin position="720"/>
        <end position="738"/>
    </location>
</feature>
<dbReference type="InterPro" id="IPR013941">
    <property type="entry name" value="ZDS1_C"/>
</dbReference>
<dbReference type="OrthoDB" id="5589766at2759"/>
<evidence type="ECO:0000256" key="1">
    <source>
        <dbReference type="SAM" id="MobiDB-lite"/>
    </source>
</evidence>
<feature type="compositionally biased region" description="Polar residues" evidence="1">
    <location>
        <begin position="781"/>
        <end position="800"/>
    </location>
</feature>
<feature type="compositionally biased region" description="Basic and acidic residues" evidence="1">
    <location>
        <begin position="434"/>
        <end position="445"/>
    </location>
</feature>
<feature type="compositionally biased region" description="Basic and acidic residues" evidence="1">
    <location>
        <begin position="199"/>
        <end position="215"/>
    </location>
</feature>
<feature type="compositionally biased region" description="Basic residues" evidence="1">
    <location>
        <begin position="272"/>
        <end position="287"/>
    </location>
</feature>
<feature type="compositionally biased region" description="Polar residues" evidence="1">
    <location>
        <begin position="235"/>
        <end position="257"/>
    </location>
</feature>
<evidence type="ECO:0000313" key="3">
    <source>
        <dbReference type="EMBL" id="ORY81400.1"/>
    </source>
</evidence>
<feature type="region of interest" description="Disordered" evidence="1">
    <location>
        <begin position="380"/>
        <end position="496"/>
    </location>
</feature>
<proteinExistence type="predicted"/>
<sequence length="842" mass="90231">MASNEATIREYEARALDRARPRQPSDGDVEHYIDLYRLSLDGQPTPASYTPGLSSSHSGNSPVSQDNLADLRQLSSDAAEEDGFLSSSNVAQELRNLANLRRLSLDVSNNHNVDPDVPLQSFDLAPGQGSPGDDDDALGDSLYWVPAGIHPEIAPQEWQSFVQRRDSQFDLLDNSSPFRSPSLKRGLSRSGSLLSRQVTEQHAEEYRDAAPDLARRRSKARSPVAVQGFARLGETSLQRANSGDNNDPITPTATTTEDAPILVPPPGQILRRAARTGKGRGSYRKPGKTTITRADAEGSSNPVVSPGALDPEPYLLQQSTDLSPSRQQPDVQHDTTEATKRVHRKKSDHRSTQILGPPSPLYDEAMQLGASAASLYLEQRDTQGRQSDEPDRRRPTTADDFRTRPSTADEFHVTPPLARDQTSPAVRPASEIVGDDRRSAEHEARQPLVTVSKPVSAGSAESVPASIIPGVPSSTPPPPHIETAPAKQEATRPGVKRELSAASLTRAVMSGAAVSSNTSSGPVNAAVLGPSARSTVQQQGPSPEKQRQGSVDDGGAKKSSGWGKLFGTEDRSKSKQLRPATGVIQAGVLGASPATGTKQLKRVTSATEETGKESTNLFSSIFGGKKKEKEVNLQVDTAYGGGKVMTVPARPPQPQGTVRPPLHEPHFYSRFPIQLERAIYRMAHLKLGNSRRPLLHQVLLSNFMYGYLALVGAGQQRETSQPPQQQQSASQAPVVPSSPGTPAQPVGPQATGEQPRDRASQVVNQQQGNSRHVEHAPVSSGAFTETPKTGKRQSPPQQTYAVEGLNKAAPVSAPAAQAPTKPGRPGPPKRESSMNIYRPGAS</sequence>
<dbReference type="GO" id="GO:0005737">
    <property type="term" value="C:cytoplasm"/>
    <property type="evidence" value="ECO:0007669"/>
    <property type="project" value="TreeGrafter"/>
</dbReference>
<dbReference type="InterPro" id="IPR040206">
    <property type="entry name" value="Zds1/2"/>
</dbReference>
<feature type="region of interest" description="Disordered" evidence="1">
    <location>
        <begin position="643"/>
        <end position="663"/>
    </location>
</feature>
<name>A0A1Y2FBV2_PROLT</name>
<keyword evidence="4" id="KW-1185">Reference proteome</keyword>
<comment type="caution">
    <text evidence="3">The sequence shown here is derived from an EMBL/GenBank/DDBJ whole genome shotgun (WGS) entry which is preliminary data.</text>
</comment>
<feature type="compositionally biased region" description="Low complexity" evidence="1">
    <location>
        <begin position="808"/>
        <end position="823"/>
    </location>
</feature>
<feature type="compositionally biased region" description="Basic and acidic residues" evidence="1">
    <location>
        <begin position="331"/>
        <end position="340"/>
    </location>
</feature>
<feature type="domain" description="Protein Zds1 C-terminal" evidence="2">
    <location>
        <begin position="660"/>
        <end position="712"/>
    </location>
</feature>
<dbReference type="GO" id="GO:0010971">
    <property type="term" value="P:positive regulation of G2/M transition of mitotic cell cycle"/>
    <property type="evidence" value="ECO:0007669"/>
    <property type="project" value="TreeGrafter"/>
</dbReference>
<feature type="region of interest" description="Disordered" evidence="1">
    <location>
        <begin position="172"/>
        <end position="363"/>
    </location>
</feature>
<dbReference type="GO" id="GO:0030010">
    <property type="term" value="P:establishment of cell polarity"/>
    <property type="evidence" value="ECO:0007669"/>
    <property type="project" value="TreeGrafter"/>
</dbReference>
<feature type="compositionally biased region" description="Polar residues" evidence="1">
    <location>
        <begin position="316"/>
        <end position="330"/>
    </location>
</feature>
<accession>A0A1Y2FBV2</accession>
<dbReference type="OMA" id="VDYNWTR"/>
<dbReference type="STRING" id="56484.A0A1Y2FBV2"/>
<feature type="compositionally biased region" description="Polar residues" evidence="1">
    <location>
        <begin position="45"/>
        <end position="66"/>
    </location>
</feature>
<gene>
    <name evidence="3" type="ORF">BCR37DRAFT_398998</name>
</gene>